<dbReference type="Gramene" id="KQL09464">
    <property type="protein sequence ID" value="KQL09464"/>
    <property type="gene ID" value="SETIT_008256mg"/>
</dbReference>
<evidence type="ECO:0000256" key="1">
    <source>
        <dbReference type="ARBA" id="ARBA00023002"/>
    </source>
</evidence>
<dbReference type="GO" id="GO:0016616">
    <property type="term" value="F:oxidoreductase activity, acting on the CH-OH group of donors, NAD or NADP as acceptor"/>
    <property type="evidence" value="ECO:0000318"/>
    <property type="project" value="GO_Central"/>
</dbReference>
<dbReference type="OrthoDB" id="2735536at2759"/>
<dbReference type="PANTHER" id="PTHR10366:SF406">
    <property type="entry name" value="CINNAMOYL-COA REDUCTASE 1"/>
    <property type="match status" value="1"/>
</dbReference>
<dbReference type="InterPro" id="IPR050425">
    <property type="entry name" value="NAD(P)_dehydrat-like"/>
</dbReference>
<gene>
    <name evidence="2" type="ORF">SETIT_4G048400v2</name>
</gene>
<sequence length="171" mass="18495">MLEPVVQGTRYGLAGTVRRAVLTSSIGAVAVDPNRSPDAVGDESCWSDLEFCKNTKNWYCYGKAAARGVDLVVDPALQPAVNASLAHGYVHVRDAAGAHVLVFEAPGAAGRYTCSDAVLLRGTVYTVLALRRRCSDEVNLRKQPSCDARYPTRQALYETVICFQKGILPVH</sequence>
<dbReference type="EMBL" id="CM003531">
    <property type="protein sequence ID" value="RCV20343.1"/>
    <property type="molecule type" value="Genomic_DNA"/>
</dbReference>
<proteinExistence type="predicted"/>
<evidence type="ECO:0000313" key="3">
    <source>
        <dbReference type="EnsemblPlants" id="KQL09464"/>
    </source>
</evidence>
<dbReference type="HOGENOM" id="CLU_1565550_0_0_1"/>
<evidence type="ECO:0000313" key="4">
    <source>
        <dbReference type="Proteomes" id="UP000004995"/>
    </source>
</evidence>
<dbReference type="OMA" id="KYAVTIC"/>
<name>K3Y237_SETIT</name>
<reference evidence="2 4" key="1">
    <citation type="journal article" date="2012" name="Nat. Biotechnol.">
        <title>Reference genome sequence of the model plant Setaria.</title>
        <authorList>
            <person name="Bennetzen J.L."/>
            <person name="Schmutz J."/>
            <person name="Wang H."/>
            <person name="Percifield R."/>
            <person name="Hawkins J."/>
            <person name="Pontaroli A.C."/>
            <person name="Estep M."/>
            <person name="Feng L."/>
            <person name="Vaughn J.N."/>
            <person name="Grimwood J."/>
            <person name="Jenkins J."/>
            <person name="Barry K."/>
            <person name="Lindquist E."/>
            <person name="Hellsten U."/>
            <person name="Deshpande S."/>
            <person name="Wang X."/>
            <person name="Wu X."/>
            <person name="Mitros T."/>
            <person name="Triplett J."/>
            <person name="Yang X."/>
            <person name="Ye C.Y."/>
            <person name="Mauro-Herrera M."/>
            <person name="Wang L."/>
            <person name="Li P."/>
            <person name="Sharma M."/>
            <person name="Sharma R."/>
            <person name="Ronald P.C."/>
            <person name="Panaud O."/>
            <person name="Kellogg E.A."/>
            <person name="Brutnell T.P."/>
            <person name="Doust A.N."/>
            <person name="Tuskan G.A."/>
            <person name="Rokhsar D."/>
            <person name="Devos K.M."/>
        </authorList>
    </citation>
    <scope>NUCLEOTIDE SEQUENCE [LARGE SCALE GENOMIC DNA]</scope>
    <source>
        <strain evidence="4">cv. Yugu1</strain>
        <strain evidence="2">Yugu1</strain>
    </source>
</reference>
<dbReference type="SUPFAM" id="SSF51735">
    <property type="entry name" value="NAD(P)-binding Rossmann-fold domains"/>
    <property type="match status" value="1"/>
</dbReference>
<reference evidence="2" key="2">
    <citation type="submission" date="2015-07" db="EMBL/GenBank/DDBJ databases">
        <authorList>
            <person name="Noorani M."/>
        </authorList>
    </citation>
    <scope>NUCLEOTIDE SEQUENCE</scope>
    <source>
        <strain evidence="2">Yugu1</strain>
    </source>
</reference>
<reference evidence="3" key="3">
    <citation type="submission" date="2018-08" db="UniProtKB">
        <authorList>
            <consortium name="EnsemblPlants"/>
        </authorList>
    </citation>
    <scope>IDENTIFICATION</scope>
    <source>
        <strain evidence="3">Yugu1</strain>
    </source>
</reference>
<dbReference type="eggNOG" id="KOG1502">
    <property type="taxonomic scope" value="Eukaryota"/>
</dbReference>
<dbReference type="EnsemblPlants" id="KQL09464">
    <property type="protein sequence ID" value="KQL09464"/>
    <property type="gene ID" value="SETIT_008256mg"/>
</dbReference>
<protein>
    <submittedName>
        <fullName evidence="2 3">Uncharacterized protein</fullName>
    </submittedName>
</protein>
<dbReference type="EMBL" id="AGNK02002218">
    <property type="status" value="NOT_ANNOTATED_CDS"/>
    <property type="molecule type" value="Genomic_DNA"/>
</dbReference>
<dbReference type="STRING" id="4555.K3Y237"/>
<organism evidence="2">
    <name type="scientific">Setaria italica</name>
    <name type="common">Foxtail millet</name>
    <name type="synonym">Panicum italicum</name>
    <dbReference type="NCBI Taxonomy" id="4555"/>
    <lineage>
        <taxon>Eukaryota</taxon>
        <taxon>Viridiplantae</taxon>
        <taxon>Streptophyta</taxon>
        <taxon>Embryophyta</taxon>
        <taxon>Tracheophyta</taxon>
        <taxon>Spermatophyta</taxon>
        <taxon>Magnoliopsida</taxon>
        <taxon>Liliopsida</taxon>
        <taxon>Poales</taxon>
        <taxon>Poaceae</taxon>
        <taxon>PACMAD clade</taxon>
        <taxon>Panicoideae</taxon>
        <taxon>Panicodae</taxon>
        <taxon>Paniceae</taxon>
        <taxon>Cenchrinae</taxon>
        <taxon>Setaria</taxon>
    </lineage>
</organism>
<evidence type="ECO:0000313" key="2">
    <source>
        <dbReference type="EMBL" id="RCV20343.1"/>
    </source>
</evidence>
<dbReference type="InterPro" id="IPR036291">
    <property type="entry name" value="NAD(P)-bd_dom_sf"/>
</dbReference>
<keyword evidence="1" id="KW-0560">Oxidoreductase</keyword>
<dbReference type="AlphaFoldDB" id="K3Y237"/>
<dbReference type="PANTHER" id="PTHR10366">
    <property type="entry name" value="NAD DEPENDENT EPIMERASE/DEHYDRATASE"/>
    <property type="match status" value="1"/>
</dbReference>
<dbReference type="Gene3D" id="3.40.50.720">
    <property type="entry name" value="NAD(P)-binding Rossmann-like Domain"/>
    <property type="match status" value="2"/>
</dbReference>
<accession>K3Y237</accession>
<dbReference type="Proteomes" id="UP000004995">
    <property type="component" value="Unassembled WGS sequence"/>
</dbReference>
<keyword evidence="4" id="KW-1185">Reference proteome</keyword>